<reference evidence="1 2" key="1">
    <citation type="submission" date="2023-03" db="EMBL/GenBank/DDBJ databases">
        <title>Fodinicurvata sp. CAU 1616 isolated from sea sendiment.</title>
        <authorList>
            <person name="Kim W."/>
        </authorList>
    </citation>
    <scope>NUCLEOTIDE SEQUENCE [LARGE SCALE GENOMIC DNA]</scope>
    <source>
        <strain evidence="1 2">CAU 1616</strain>
    </source>
</reference>
<proteinExistence type="predicted"/>
<organism evidence="1 2">
    <name type="scientific">Aquibaculum arenosum</name>
    <dbReference type="NCBI Taxonomy" id="3032591"/>
    <lineage>
        <taxon>Bacteria</taxon>
        <taxon>Pseudomonadati</taxon>
        <taxon>Pseudomonadota</taxon>
        <taxon>Alphaproteobacteria</taxon>
        <taxon>Rhodospirillales</taxon>
        <taxon>Rhodovibrionaceae</taxon>
        <taxon>Aquibaculum</taxon>
    </lineage>
</organism>
<comment type="caution">
    <text evidence="1">The sequence shown here is derived from an EMBL/GenBank/DDBJ whole genome shotgun (WGS) entry which is preliminary data.</text>
</comment>
<evidence type="ECO:0000313" key="2">
    <source>
        <dbReference type="Proteomes" id="UP001215503"/>
    </source>
</evidence>
<accession>A0ABT5YSY6</accession>
<evidence type="ECO:0000313" key="1">
    <source>
        <dbReference type="EMBL" id="MDF2097329.1"/>
    </source>
</evidence>
<gene>
    <name evidence="1" type="ORF">P2G67_15215</name>
</gene>
<sequence length="72" mass="7894">MPELVGRIVFVQEGRFRLVCAQGRVMLFLLSPQAPLEPQDLVALLQEGGPVTVHFHQRSGLIAGIAHNVAKH</sequence>
<dbReference type="EMBL" id="JARHUD010000012">
    <property type="protein sequence ID" value="MDF2097329.1"/>
    <property type="molecule type" value="Genomic_DNA"/>
</dbReference>
<dbReference type="RefSeq" id="WP_275824114.1">
    <property type="nucleotide sequence ID" value="NZ_JARHUD010000012.1"/>
</dbReference>
<protein>
    <submittedName>
        <fullName evidence="1">Uncharacterized protein</fullName>
    </submittedName>
</protein>
<keyword evidence="2" id="KW-1185">Reference proteome</keyword>
<dbReference type="Proteomes" id="UP001215503">
    <property type="component" value="Unassembled WGS sequence"/>
</dbReference>
<name>A0ABT5YSY6_9PROT</name>